<dbReference type="InterPro" id="IPR027831">
    <property type="entry name" value="DUF4485"/>
</dbReference>
<sequence>MAFSEDPVYVSLDQKFDKVLADMKPYVLKLPHKTDRQKCAIWIKKLCEPVTGITGRKNRNAYAQLMLHMLKRGVLEGPFTSKPQDGELPTLPPYMSIYFDEPSSSPDTDDKVPDWVNGELTSSVGSSLFRSNIGNPAASSTWKSLPSPISPQKSRRYSKIPKPRRRAYTSIGIDLDRDPGYTSPSRGLEKPQPGPYDDSFLGRGHQQDRVHFMSDDEGSYIKKDEQKKKKDKIRKKGSDEELAQPSPPGYETGGVTNLFGTTGGTTFFDDHTKDYGKENIQMKTKMLEARFHEEKLKLQQRHDVAVQKILDRKNTEIEELKANYRAKAKELEDTITKLERKIQSVVRDSQNVRETKDKQIAELRKMVEDTTEKRKSDFERKMAAMIKIYLPWNFQMNRTNCCWIAAPELVNNRAGLQTVSKKLLPGQQVKGQYSLLKELLHLQFICLHKEITSTLRSKGQRSRLFYDLKLDNSLVLLKNKLNPILYLQHSKIHVWIGKDICLRFLKNRKQKLLAYQKHFLDIRTSISPSSPLRQSGDESLHYIGSCGAICTICLSKVKRDGRRRRDSFHLTSTSFHGSVITRLSNNINDYDITRKLRKLCRIVKKFEDNLNRFLELHKKAYNHHLESIITGDKNQGAVFRALPVYR</sequence>
<reference evidence="4" key="1">
    <citation type="submission" date="2018-11" db="EMBL/GenBank/DDBJ databases">
        <authorList>
            <person name="Alioto T."/>
            <person name="Alioto T."/>
        </authorList>
    </citation>
    <scope>NUCLEOTIDE SEQUENCE</scope>
</reference>
<feature type="compositionally biased region" description="Basic and acidic residues" evidence="2">
    <location>
        <begin position="205"/>
        <end position="228"/>
    </location>
</feature>
<feature type="region of interest" description="Disordered" evidence="2">
    <location>
        <begin position="136"/>
        <end position="253"/>
    </location>
</feature>
<comment type="caution">
    <text evidence="4">The sequence shown here is derived from an EMBL/GenBank/DDBJ whole genome shotgun (WGS) entry which is preliminary data.</text>
</comment>
<dbReference type="PANTHER" id="PTHR18871">
    <property type="entry name" value="CENTROSOMAL PROTEIN OF 112 KDA"/>
    <property type="match status" value="1"/>
</dbReference>
<dbReference type="Pfam" id="PF14846">
    <property type="entry name" value="DUF4485"/>
    <property type="match status" value="1"/>
</dbReference>
<dbReference type="EMBL" id="UYJE01006088">
    <property type="protein sequence ID" value="VDI42948.1"/>
    <property type="molecule type" value="Genomic_DNA"/>
</dbReference>
<feature type="non-terminal residue" evidence="4">
    <location>
        <position position="1"/>
    </location>
</feature>
<evidence type="ECO:0000256" key="1">
    <source>
        <dbReference type="SAM" id="Coils"/>
    </source>
</evidence>
<dbReference type="Proteomes" id="UP000596742">
    <property type="component" value="Unassembled WGS sequence"/>
</dbReference>
<evidence type="ECO:0000256" key="2">
    <source>
        <dbReference type="SAM" id="MobiDB-lite"/>
    </source>
</evidence>
<protein>
    <submittedName>
        <fullName evidence="4">Centrosomal protein CEP112</fullName>
    </submittedName>
</protein>
<organism evidence="4 5">
    <name type="scientific">Mytilus galloprovincialis</name>
    <name type="common">Mediterranean mussel</name>
    <dbReference type="NCBI Taxonomy" id="29158"/>
    <lineage>
        <taxon>Eukaryota</taxon>
        <taxon>Metazoa</taxon>
        <taxon>Spiralia</taxon>
        <taxon>Lophotrochozoa</taxon>
        <taxon>Mollusca</taxon>
        <taxon>Bivalvia</taxon>
        <taxon>Autobranchia</taxon>
        <taxon>Pteriomorphia</taxon>
        <taxon>Mytilida</taxon>
        <taxon>Mytiloidea</taxon>
        <taxon>Mytilidae</taxon>
        <taxon>Mytilinae</taxon>
        <taxon>Mytilus</taxon>
    </lineage>
</organism>
<dbReference type="OrthoDB" id="78101at2759"/>
<gene>
    <name evidence="4" type="ORF">MGAL_10B069950</name>
</gene>
<feature type="domain" description="DUF4485" evidence="3">
    <location>
        <begin position="12"/>
        <end position="93"/>
    </location>
</feature>
<dbReference type="AlphaFoldDB" id="A0A8B6F1V5"/>
<name>A0A8B6F1V5_MYTGA</name>
<dbReference type="PANTHER" id="PTHR18871:SF2">
    <property type="entry name" value="CENTROSOMAL PROTEIN OF 112 KDA"/>
    <property type="match status" value="1"/>
</dbReference>
<feature type="compositionally biased region" description="Basic residues" evidence="2">
    <location>
        <begin position="153"/>
        <end position="167"/>
    </location>
</feature>
<feature type="coiled-coil region" evidence="1">
    <location>
        <begin position="310"/>
        <end position="373"/>
    </location>
</feature>
<dbReference type="InterPro" id="IPR055310">
    <property type="entry name" value="CEP112"/>
</dbReference>
<accession>A0A8B6F1V5</accession>
<proteinExistence type="predicted"/>
<keyword evidence="5" id="KW-1185">Reference proteome</keyword>
<evidence type="ECO:0000313" key="4">
    <source>
        <dbReference type="EMBL" id="VDI42948.1"/>
    </source>
</evidence>
<evidence type="ECO:0000259" key="3">
    <source>
        <dbReference type="Pfam" id="PF14846"/>
    </source>
</evidence>
<keyword evidence="1" id="KW-0175">Coiled coil</keyword>
<evidence type="ECO:0000313" key="5">
    <source>
        <dbReference type="Proteomes" id="UP000596742"/>
    </source>
</evidence>